<accession>A0A0A1UT07</accession>
<dbReference type="HOGENOM" id="CLU_100635_0_0_1"/>
<keyword evidence="1" id="KW-0732">Signal</keyword>
<dbReference type="eggNOG" id="ENOG502T1F7">
    <property type="taxonomic scope" value="Eukaryota"/>
</dbReference>
<dbReference type="AlphaFoldDB" id="A0A0A1UT07"/>
<evidence type="ECO:0000256" key="1">
    <source>
        <dbReference type="SAM" id="SignalP"/>
    </source>
</evidence>
<evidence type="ECO:0008006" key="4">
    <source>
        <dbReference type="Google" id="ProtNLM"/>
    </source>
</evidence>
<name>A0A0A1UT07_9HYPO</name>
<protein>
    <recommendedName>
        <fullName evidence="4">Cytochrome P450</fullName>
    </recommendedName>
</protein>
<organism evidence="2 3">
    <name type="scientific">Metarhizium robertsii</name>
    <dbReference type="NCBI Taxonomy" id="568076"/>
    <lineage>
        <taxon>Eukaryota</taxon>
        <taxon>Fungi</taxon>
        <taxon>Dikarya</taxon>
        <taxon>Ascomycota</taxon>
        <taxon>Pezizomycotina</taxon>
        <taxon>Sordariomycetes</taxon>
        <taxon>Hypocreomycetidae</taxon>
        <taxon>Hypocreales</taxon>
        <taxon>Clavicipitaceae</taxon>
        <taxon>Metarhizium</taxon>
    </lineage>
</organism>
<sequence length="195" mass="20600">MISSYLLASITLLFLCSTKGELMSRQSSTEPFQMYAYGPGIGGLSIFSSGGNAFVGDYQSTNQSQAAPVIITPVNTGGDGGSWVATPNTTRPVNSTDPPTWSSREFAIPGPDSASNQVGFVTAANDTSNAITSGFSFYGNVILLTTGDGTWESLWAAVPTAIDDVYLLQWNVTDDEDSNQVPLTLKRIPPSNSPN</sequence>
<gene>
    <name evidence="2" type="ORF">X797_007843</name>
</gene>
<dbReference type="EMBL" id="JELW01000021">
    <property type="protein sequence ID" value="EXU99120.1"/>
    <property type="molecule type" value="Genomic_DNA"/>
</dbReference>
<dbReference type="Proteomes" id="UP000030151">
    <property type="component" value="Unassembled WGS sequence"/>
</dbReference>
<evidence type="ECO:0000313" key="3">
    <source>
        <dbReference type="Proteomes" id="UP000030151"/>
    </source>
</evidence>
<evidence type="ECO:0000313" key="2">
    <source>
        <dbReference type="EMBL" id="EXU99120.1"/>
    </source>
</evidence>
<comment type="caution">
    <text evidence="2">The sequence shown here is derived from an EMBL/GenBank/DDBJ whole genome shotgun (WGS) entry which is preliminary data.</text>
</comment>
<feature type="signal peptide" evidence="1">
    <location>
        <begin position="1"/>
        <end position="20"/>
    </location>
</feature>
<reference evidence="2 3" key="1">
    <citation type="submission" date="2014-02" db="EMBL/GenBank/DDBJ databases">
        <title>The genome sequence of the entomopathogenic fungus Metarhizium robertsii ARSEF 2575.</title>
        <authorList>
            <person name="Giuliano Garisto Donzelli B."/>
            <person name="Roe B.A."/>
            <person name="Macmil S.L."/>
            <person name="Krasnoff S.B."/>
            <person name="Gibson D.M."/>
        </authorList>
    </citation>
    <scope>NUCLEOTIDE SEQUENCE [LARGE SCALE GENOMIC DNA]</scope>
    <source>
        <strain evidence="2 3">ARSEF 2575</strain>
    </source>
</reference>
<feature type="chain" id="PRO_5001980833" description="Cytochrome P450" evidence="1">
    <location>
        <begin position="21"/>
        <end position="195"/>
    </location>
</feature>
<dbReference type="OrthoDB" id="5230873at2759"/>
<proteinExistence type="predicted"/>